<protein>
    <submittedName>
        <fullName evidence="1">Uncharacterized protein</fullName>
    </submittedName>
</protein>
<gene>
    <name evidence="1" type="ORF">SDC9_148858</name>
</gene>
<evidence type="ECO:0000313" key="1">
    <source>
        <dbReference type="EMBL" id="MPN01648.1"/>
    </source>
</evidence>
<dbReference type="EMBL" id="VSSQ01047643">
    <property type="protein sequence ID" value="MPN01648.1"/>
    <property type="molecule type" value="Genomic_DNA"/>
</dbReference>
<accession>A0A645EI16</accession>
<sequence>MEACQAELNEKTKLLKVLLENYDDGRRKSFFCIAVNLLELPDVKRVMARLTEETQGEASPKGKAEAAARLFQAMAEKRGIALQLRKKTKAATS</sequence>
<comment type="caution">
    <text evidence="1">The sequence shown here is derived from an EMBL/GenBank/DDBJ whole genome shotgun (WGS) entry which is preliminary data.</text>
</comment>
<name>A0A645EI16_9ZZZZ</name>
<dbReference type="AlphaFoldDB" id="A0A645EI16"/>
<proteinExistence type="predicted"/>
<reference evidence="1" key="1">
    <citation type="submission" date="2019-08" db="EMBL/GenBank/DDBJ databases">
        <authorList>
            <person name="Kucharzyk K."/>
            <person name="Murdoch R.W."/>
            <person name="Higgins S."/>
            <person name="Loffler F."/>
        </authorList>
    </citation>
    <scope>NUCLEOTIDE SEQUENCE</scope>
</reference>
<organism evidence="1">
    <name type="scientific">bioreactor metagenome</name>
    <dbReference type="NCBI Taxonomy" id="1076179"/>
    <lineage>
        <taxon>unclassified sequences</taxon>
        <taxon>metagenomes</taxon>
        <taxon>ecological metagenomes</taxon>
    </lineage>
</organism>